<reference evidence="7" key="1">
    <citation type="submission" date="2023-03" db="UniProtKB">
        <authorList>
            <consortium name="EnsemblPlants"/>
        </authorList>
    </citation>
    <scope>IDENTIFICATION</scope>
</reference>
<evidence type="ECO:0000256" key="5">
    <source>
        <dbReference type="ARBA" id="ARBA00022840"/>
    </source>
</evidence>
<evidence type="ECO:0000256" key="4">
    <source>
        <dbReference type="ARBA" id="ARBA00022777"/>
    </source>
</evidence>
<keyword evidence="4" id="KW-0418">Kinase</keyword>
<evidence type="ECO:0000256" key="2">
    <source>
        <dbReference type="ARBA" id="ARBA00022679"/>
    </source>
</evidence>
<keyword evidence="1" id="KW-0723">Serine/threonine-protein kinase</keyword>
<accession>A0A9I9CT51</accession>
<proteinExistence type="predicted"/>
<evidence type="ECO:0000313" key="7">
    <source>
        <dbReference type="EnsemblPlants" id="MELO3C007910.2.1"/>
    </source>
</evidence>
<dbReference type="AlphaFoldDB" id="A0A9I9CT51"/>
<organism evidence="7">
    <name type="scientific">Cucumis melo</name>
    <name type="common">Muskmelon</name>
    <dbReference type="NCBI Taxonomy" id="3656"/>
    <lineage>
        <taxon>Eukaryota</taxon>
        <taxon>Viridiplantae</taxon>
        <taxon>Streptophyta</taxon>
        <taxon>Embryophyta</taxon>
        <taxon>Tracheophyta</taxon>
        <taxon>Spermatophyta</taxon>
        <taxon>Magnoliopsida</taxon>
        <taxon>eudicotyledons</taxon>
        <taxon>Gunneridae</taxon>
        <taxon>Pentapetalae</taxon>
        <taxon>rosids</taxon>
        <taxon>fabids</taxon>
        <taxon>Cucurbitales</taxon>
        <taxon>Cucurbitaceae</taxon>
        <taxon>Benincaseae</taxon>
        <taxon>Cucumis</taxon>
    </lineage>
</organism>
<protein>
    <recommendedName>
        <fullName evidence="8">Cysteine-rich receptor-like protein kinase 10</fullName>
    </recommendedName>
</protein>
<keyword evidence="2" id="KW-0808">Transferase</keyword>
<dbReference type="EnsemblPlants" id="MELO3C007910.2.1">
    <property type="protein sequence ID" value="MELO3C007910.2.1"/>
    <property type="gene ID" value="MELO3C007910.2"/>
</dbReference>
<evidence type="ECO:0000256" key="1">
    <source>
        <dbReference type="ARBA" id="ARBA00022527"/>
    </source>
</evidence>
<dbReference type="GO" id="GO:0004674">
    <property type="term" value="F:protein serine/threonine kinase activity"/>
    <property type="evidence" value="ECO:0007669"/>
    <property type="project" value="UniProtKB-KW"/>
</dbReference>
<dbReference type="PANTHER" id="PTHR27002:SF181">
    <property type="entry name" value="RECEPTOR-LIKE SERINE_THREONINE-PROTEIN KINASE"/>
    <property type="match status" value="1"/>
</dbReference>
<evidence type="ECO:0000256" key="6">
    <source>
        <dbReference type="SAM" id="MobiDB-lite"/>
    </source>
</evidence>
<keyword evidence="5" id="KW-0067">ATP-binding</keyword>
<dbReference type="GO" id="GO:0005886">
    <property type="term" value="C:plasma membrane"/>
    <property type="evidence" value="ECO:0007669"/>
    <property type="project" value="TreeGrafter"/>
</dbReference>
<dbReference type="Gramene" id="MELO3C007910.2.1">
    <property type="protein sequence ID" value="MELO3C007910.2.1"/>
    <property type="gene ID" value="MELO3C007910.2"/>
</dbReference>
<sequence length="84" mass="9217">MMRCIHIGLLCVQENAVDRPTMASVVLMLSSFSLTLSVPSDPAFFMHSNIEESNSVVKPNGGHMKSTSLEPSLNEVSITELRPR</sequence>
<evidence type="ECO:0008006" key="8">
    <source>
        <dbReference type="Google" id="ProtNLM"/>
    </source>
</evidence>
<name>A0A9I9CT51_CUCME</name>
<feature type="compositionally biased region" description="Polar residues" evidence="6">
    <location>
        <begin position="65"/>
        <end position="77"/>
    </location>
</feature>
<feature type="region of interest" description="Disordered" evidence="6">
    <location>
        <begin position="56"/>
        <end position="84"/>
    </location>
</feature>
<keyword evidence="3" id="KW-0547">Nucleotide-binding</keyword>
<dbReference type="PANTHER" id="PTHR27002">
    <property type="entry name" value="RECEPTOR-LIKE SERINE/THREONINE-PROTEIN KINASE SD1-8"/>
    <property type="match status" value="1"/>
</dbReference>
<dbReference type="GO" id="GO:0005524">
    <property type="term" value="F:ATP binding"/>
    <property type="evidence" value="ECO:0007669"/>
    <property type="project" value="UniProtKB-KW"/>
</dbReference>
<evidence type="ECO:0000256" key="3">
    <source>
        <dbReference type="ARBA" id="ARBA00022741"/>
    </source>
</evidence>